<dbReference type="InterPro" id="IPR012001">
    <property type="entry name" value="Thiamin_PyroP_enz_TPP-bd_dom"/>
</dbReference>
<organism evidence="14 15">
    <name type="scientific">Methanocaldococcus jannaschii</name>
    <dbReference type="NCBI Taxonomy" id="2190"/>
    <lineage>
        <taxon>Archaea</taxon>
        <taxon>Methanobacteriati</taxon>
        <taxon>Methanobacteriota</taxon>
        <taxon>Methanomada group</taxon>
        <taxon>Methanococci</taxon>
        <taxon>Methanococcales</taxon>
        <taxon>Methanocaldococcaceae</taxon>
        <taxon>Methanocaldococcus</taxon>
    </lineage>
</organism>
<dbReference type="Pfam" id="PF02776">
    <property type="entry name" value="TPP_enzyme_N"/>
    <property type="match status" value="1"/>
</dbReference>
<dbReference type="InterPro" id="IPR012000">
    <property type="entry name" value="Thiamin_PyroP_enz_cen_dom"/>
</dbReference>
<evidence type="ECO:0000259" key="12">
    <source>
        <dbReference type="Pfam" id="PF02775"/>
    </source>
</evidence>
<dbReference type="OMA" id="QETDMIG"/>
<dbReference type="CDD" id="cd07035">
    <property type="entry name" value="TPP_PYR_POX_like"/>
    <property type="match status" value="1"/>
</dbReference>
<dbReference type="SUPFAM" id="SSF52467">
    <property type="entry name" value="DHS-like NAD/FAD-binding domain"/>
    <property type="match status" value="1"/>
</dbReference>
<dbReference type="Pfam" id="PF02775">
    <property type="entry name" value="TPP_enzyme_C"/>
    <property type="match status" value="1"/>
</dbReference>
<evidence type="ECO:0000256" key="7">
    <source>
        <dbReference type="ARBA" id="ARBA00022842"/>
    </source>
</evidence>
<dbReference type="FunFam" id="3.40.50.970:FF:000007">
    <property type="entry name" value="Acetolactate synthase"/>
    <property type="match status" value="1"/>
</dbReference>
<evidence type="ECO:0000256" key="1">
    <source>
        <dbReference type="ARBA" id="ARBA00004974"/>
    </source>
</evidence>
<comment type="cofactor">
    <cofactor evidence="10">
        <name>thiamine diphosphate</name>
        <dbReference type="ChEBI" id="CHEBI:58937"/>
    </cofactor>
    <text evidence="10">Binds 1 thiamine pyrophosphate per subunit.</text>
</comment>
<dbReference type="GO" id="GO:0000287">
    <property type="term" value="F:magnesium ion binding"/>
    <property type="evidence" value="ECO:0007669"/>
    <property type="project" value="UniProtKB-UniRule"/>
</dbReference>
<dbReference type="InterPro" id="IPR045229">
    <property type="entry name" value="TPP_enz"/>
</dbReference>
<dbReference type="GO" id="GO:0009099">
    <property type="term" value="P:L-valine biosynthetic process"/>
    <property type="evidence" value="ECO:0007669"/>
    <property type="project" value="UniProtKB-UniPathway"/>
</dbReference>
<dbReference type="Gene3D" id="3.40.50.1220">
    <property type="entry name" value="TPP-binding domain"/>
    <property type="match status" value="1"/>
</dbReference>
<keyword evidence="4 10" id="KW-0028">Amino-acid biosynthesis</keyword>
<evidence type="ECO:0000259" key="11">
    <source>
        <dbReference type="Pfam" id="PF00205"/>
    </source>
</evidence>
<dbReference type="Pfam" id="PF00205">
    <property type="entry name" value="TPP_enzyme_M"/>
    <property type="match status" value="1"/>
</dbReference>
<evidence type="ECO:0000256" key="5">
    <source>
        <dbReference type="ARBA" id="ARBA00022679"/>
    </source>
</evidence>
<dbReference type="RefSeq" id="WP_010869775.1">
    <property type="nucleotide sequence ID" value="NC_000909.1"/>
</dbReference>
<dbReference type="InterPro" id="IPR029035">
    <property type="entry name" value="DHS-like_NAD/FAD-binding_dom"/>
</dbReference>
<dbReference type="InterPro" id="IPR029061">
    <property type="entry name" value="THDP-binding"/>
</dbReference>
<dbReference type="EC" id="2.2.1.6" evidence="10"/>
<dbReference type="Proteomes" id="UP000645676">
    <property type="component" value="Unassembled WGS sequence"/>
</dbReference>
<dbReference type="PROSITE" id="PS00187">
    <property type="entry name" value="TPP_ENZYMES"/>
    <property type="match status" value="1"/>
</dbReference>
<dbReference type="GO" id="GO:0003984">
    <property type="term" value="F:acetolactate synthase activity"/>
    <property type="evidence" value="ECO:0007669"/>
    <property type="project" value="UniProtKB-EC"/>
</dbReference>
<protein>
    <recommendedName>
        <fullName evidence="10">Acetolactate synthase</fullName>
        <ecNumber evidence="10">2.2.1.6</ecNumber>
    </recommendedName>
</protein>
<dbReference type="GO" id="GO:0050660">
    <property type="term" value="F:flavin adenine dinucleotide binding"/>
    <property type="evidence" value="ECO:0007669"/>
    <property type="project" value="InterPro"/>
</dbReference>
<keyword evidence="5 10" id="KW-0808">Transferase</keyword>
<dbReference type="EMBL" id="DUJR01000033">
    <property type="protein sequence ID" value="HII60108.1"/>
    <property type="molecule type" value="Genomic_DNA"/>
</dbReference>
<dbReference type="PANTHER" id="PTHR18968">
    <property type="entry name" value="THIAMINE PYROPHOSPHATE ENZYMES"/>
    <property type="match status" value="1"/>
</dbReference>
<dbReference type="FunFam" id="3.40.50.1220:FF:000008">
    <property type="entry name" value="Acetolactate synthase"/>
    <property type="match status" value="1"/>
</dbReference>
<dbReference type="InterPro" id="IPR000399">
    <property type="entry name" value="TPP-bd_CS"/>
</dbReference>
<comment type="similarity">
    <text evidence="3 10">Belongs to the TPP enzyme family.</text>
</comment>
<dbReference type="GO" id="GO:0044272">
    <property type="term" value="P:sulfur compound biosynthetic process"/>
    <property type="evidence" value="ECO:0007669"/>
    <property type="project" value="UniProtKB-ARBA"/>
</dbReference>
<evidence type="ECO:0000256" key="9">
    <source>
        <dbReference type="ARBA" id="ARBA00023304"/>
    </source>
</evidence>
<dbReference type="InterPro" id="IPR012846">
    <property type="entry name" value="Acetolactate_synth_lsu"/>
</dbReference>
<dbReference type="SMR" id="A0A832W6T6"/>
<comment type="pathway">
    <text evidence="2 10">Amino-acid biosynthesis; L-valine biosynthesis; L-valine from pyruvate: step 1/4.</text>
</comment>
<reference evidence="14" key="1">
    <citation type="journal article" date="2020" name="bioRxiv">
        <title>A rank-normalized archaeal taxonomy based on genome phylogeny resolves widespread incomplete and uneven classifications.</title>
        <authorList>
            <person name="Rinke C."/>
            <person name="Chuvochina M."/>
            <person name="Mussig A.J."/>
            <person name="Chaumeil P.-A."/>
            <person name="Waite D.W."/>
            <person name="Whitman W.B."/>
            <person name="Parks D.H."/>
            <person name="Hugenholtz P."/>
        </authorList>
    </citation>
    <scope>NUCLEOTIDE SEQUENCE</scope>
    <source>
        <strain evidence="14">UBA8849</strain>
    </source>
</reference>
<gene>
    <name evidence="14" type="ORF">HA335_06040</name>
</gene>
<dbReference type="CDD" id="cd02015">
    <property type="entry name" value="TPP_AHAS"/>
    <property type="match status" value="1"/>
</dbReference>
<dbReference type="GO" id="GO:0009097">
    <property type="term" value="P:isoleucine biosynthetic process"/>
    <property type="evidence" value="ECO:0007669"/>
    <property type="project" value="UniProtKB-UniPathway"/>
</dbReference>
<name>A0A832W6T6_9EURY</name>
<dbReference type="NCBIfam" id="NF004919">
    <property type="entry name" value="PRK06276.1"/>
    <property type="match status" value="1"/>
</dbReference>
<evidence type="ECO:0000313" key="15">
    <source>
        <dbReference type="Proteomes" id="UP000645676"/>
    </source>
</evidence>
<dbReference type="Gene3D" id="3.40.50.970">
    <property type="match status" value="2"/>
</dbReference>
<dbReference type="UniPathway" id="UPA00049">
    <property type="reaction ID" value="UER00059"/>
</dbReference>
<feature type="domain" description="Thiamine pyrophosphate enzyme central" evidence="11">
    <location>
        <begin position="193"/>
        <end position="328"/>
    </location>
</feature>
<keyword evidence="7 10" id="KW-0460">Magnesium</keyword>
<evidence type="ECO:0000256" key="4">
    <source>
        <dbReference type="ARBA" id="ARBA00022605"/>
    </source>
</evidence>
<comment type="catalytic activity">
    <reaction evidence="10">
        <text>2 pyruvate + H(+) = (2S)-2-acetolactate + CO2</text>
        <dbReference type="Rhea" id="RHEA:25249"/>
        <dbReference type="ChEBI" id="CHEBI:15361"/>
        <dbReference type="ChEBI" id="CHEBI:15378"/>
        <dbReference type="ChEBI" id="CHEBI:16526"/>
        <dbReference type="ChEBI" id="CHEBI:58476"/>
        <dbReference type="EC" id="2.2.1.6"/>
    </reaction>
</comment>
<dbReference type="AlphaFoldDB" id="A0A832W6T6"/>
<evidence type="ECO:0000259" key="13">
    <source>
        <dbReference type="Pfam" id="PF02776"/>
    </source>
</evidence>
<evidence type="ECO:0000256" key="3">
    <source>
        <dbReference type="ARBA" id="ARBA00007812"/>
    </source>
</evidence>
<evidence type="ECO:0000313" key="14">
    <source>
        <dbReference type="EMBL" id="HII60108.1"/>
    </source>
</evidence>
<evidence type="ECO:0000256" key="8">
    <source>
        <dbReference type="ARBA" id="ARBA00023052"/>
    </source>
</evidence>
<keyword evidence="8 10" id="KW-0786">Thiamine pyrophosphate</keyword>
<evidence type="ECO:0000256" key="2">
    <source>
        <dbReference type="ARBA" id="ARBA00005025"/>
    </source>
</evidence>
<accession>A0A832W6T6</accession>
<dbReference type="UniPathway" id="UPA00047">
    <property type="reaction ID" value="UER00055"/>
</dbReference>
<evidence type="ECO:0000256" key="6">
    <source>
        <dbReference type="ARBA" id="ARBA00022723"/>
    </source>
</evidence>
<dbReference type="InterPro" id="IPR011766">
    <property type="entry name" value="TPP_enzyme_TPP-bd"/>
</dbReference>
<keyword evidence="6 10" id="KW-0479">Metal-binding</keyword>
<dbReference type="SUPFAM" id="SSF52518">
    <property type="entry name" value="Thiamin diphosphate-binding fold (THDP-binding)"/>
    <property type="match status" value="2"/>
</dbReference>
<dbReference type="PANTHER" id="PTHR18968:SF13">
    <property type="entry name" value="ACETOLACTATE SYNTHASE CATALYTIC SUBUNIT, MITOCHONDRIAL"/>
    <property type="match status" value="1"/>
</dbReference>
<feature type="domain" description="Thiamine pyrophosphate enzyme N-terminal TPP-binding" evidence="13">
    <location>
        <begin position="1"/>
        <end position="115"/>
    </location>
</feature>
<dbReference type="NCBIfam" id="TIGR00118">
    <property type="entry name" value="acolac_lg"/>
    <property type="match status" value="1"/>
</dbReference>
<comment type="pathway">
    <text evidence="1 10">Amino-acid biosynthesis; L-isoleucine biosynthesis; L-isoleucine from 2-oxobutanoate: step 1/4.</text>
</comment>
<feature type="domain" description="Thiamine pyrophosphate enzyme TPP-binding" evidence="12">
    <location>
        <begin position="393"/>
        <end position="541"/>
    </location>
</feature>
<dbReference type="GO" id="GO:0005948">
    <property type="term" value="C:acetolactate synthase complex"/>
    <property type="evidence" value="ECO:0007669"/>
    <property type="project" value="TreeGrafter"/>
</dbReference>
<dbReference type="GO" id="GO:0030976">
    <property type="term" value="F:thiamine pyrophosphate binding"/>
    <property type="evidence" value="ECO:0007669"/>
    <property type="project" value="UniProtKB-UniRule"/>
</dbReference>
<sequence length="591" mass="64493">MKGAEAIIKALEAEGVKIIFGYPGGAMLPFYDALYDSDLVHILTRHEQAAAHAADGFARASGEAGVCVSTSGPGATNLVTGIATAYADSSPVIALTGQVPTKLIGNDAFQEIDALGLFMPITKHNFQIKKPEEIPETFRAAFEIATTGRPGPVHIDLPKDVQDGEIDIEKYPIPAKVDLPGYKPKTVGHPLQIKKAAKLIAESERPVILAGGGVIISGASEELLRLAEFVKIPVCTTLMGKGCFPEDHPLALGMVGMHGTKAANYAVTECDVLIAIGCRFSDRVTGDIRYFAPEAKIIHIDIDPAEIGKNVRADIPIVGDAKNVLRDLLAALIALEIKDKETWLERIYELKKLSIPMMDFDDKPIKPQRFVKDLMEVLNEIDSKLKNTIITTDVGQNQMWMAHFFKTKMPRSFLASGGLGTMGFGFPAAIGAKVAKPYANVISITGDGGFLMNSQELATISEYDIPVVICIFDNRTLGMVYQWQNLYYGQRQSEVHLGESPDFVKLAESYGVKADRIISPDEIKEKLKEAILSNEPYLLDIVIDPAEALPMVPPGGRLTNIVQPIRVEPKIKKPQFDEIKKIRDMAAVKEF</sequence>
<evidence type="ECO:0000256" key="10">
    <source>
        <dbReference type="RuleBase" id="RU003591"/>
    </source>
</evidence>
<proteinExistence type="inferred from homology"/>
<comment type="cofactor">
    <cofactor evidence="10">
        <name>Mg(2+)</name>
        <dbReference type="ChEBI" id="CHEBI:18420"/>
    </cofactor>
    <text evidence="10">Binds 1 Mg(2+) ion per subunit.</text>
</comment>
<keyword evidence="9 10" id="KW-0100">Branched-chain amino acid biosynthesis</keyword>
<comment type="caution">
    <text evidence="14">The sequence shown here is derived from an EMBL/GenBank/DDBJ whole genome shotgun (WGS) entry which is preliminary data.</text>
</comment>
<dbReference type="InterPro" id="IPR039368">
    <property type="entry name" value="AHAS_TPP"/>
</dbReference>